<feature type="transmembrane region" description="Helical" evidence="1">
    <location>
        <begin position="226"/>
        <end position="246"/>
    </location>
</feature>
<accession>A0A5C1HW49</accession>
<protein>
    <submittedName>
        <fullName evidence="3">DUF1624 domain-containing protein</fullName>
    </submittedName>
</protein>
<keyword evidence="4" id="KW-1185">Reference proteome</keyword>
<evidence type="ECO:0000313" key="4">
    <source>
        <dbReference type="Proteomes" id="UP000251402"/>
    </source>
</evidence>
<feature type="transmembrane region" description="Helical" evidence="1">
    <location>
        <begin position="284"/>
        <end position="302"/>
    </location>
</feature>
<keyword evidence="1" id="KW-0472">Membrane</keyword>
<feature type="transmembrane region" description="Helical" evidence="1">
    <location>
        <begin position="258"/>
        <end position="277"/>
    </location>
</feature>
<proteinExistence type="predicted"/>
<feature type="domain" description="Heparan-alpha-glucosaminide N-acetyltransferase catalytic" evidence="2">
    <location>
        <begin position="7"/>
        <end position="152"/>
    </location>
</feature>
<dbReference type="AlphaFoldDB" id="A0A5C1HW49"/>
<dbReference type="Pfam" id="PF07786">
    <property type="entry name" value="HGSNAT_cat"/>
    <property type="match status" value="1"/>
</dbReference>
<dbReference type="InterPro" id="IPR012429">
    <property type="entry name" value="HGSNAT_cat"/>
</dbReference>
<reference evidence="3" key="1">
    <citation type="submission" date="2019-08" db="EMBL/GenBank/DDBJ databases">
        <title>Comparative genome analysis confer to the adaptation heavy metal polluted environment.</title>
        <authorList>
            <person name="Li Y."/>
        </authorList>
    </citation>
    <scope>NUCLEOTIDE SEQUENCE [LARGE SCALE GENOMIC DNA]</scope>
    <source>
        <strain evidence="3">P1</strain>
    </source>
</reference>
<feature type="transmembrane region" description="Helical" evidence="1">
    <location>
        <begin position="140"/>
        <end position="158"/>
    </location>
</feature>
<feature type="transmembrane region" description="Helical" evidence="1">
    <location>
        <begin position="115"/>
        <end position="133"/>
    </location>
</feature>
<evidence type="ECO:0000313" key="3">
    <source>
        <dbReference type="EMBL" id="QEM10176.1"/>
    </source>
</evidence>
<dbReference type="PANTHER" id="PTHR31061:SF24">
    <property type="entry name" value="LD22376P"/>
    <property type="match status" value="1"/>
</dbReference>
<dbReference type="RefSeq" id="WP_112569178.1">
    <property type="nucleotide sequence ID" value="NZ_CP043450.1"/>
</dbReference>
<evidence type="ECO:0000259" key="2">
    <source>
        <dbReference type="Pfam" id="PF07786"/>
    </source>
</evidence>
<dbReference type="OrthoDB" id="9788724at2"/>
<evidence type="ECO:0000256" key="1">
    <source>
        <dbReference type="SAM" id="Phobius"/>
    </source>
</evidence>
<keyword evidence="1" id="KW-0812">Transmembrane</keyword>
<name>A0A5C1HW49_9SPHI</name>
<keyword evidence="1" id="KW-1133">Transmembrane helix</keyword>
<organism evidence="3 4">
    <name type="scientific">Mucilaginibacter rubeus</name>
    <dbReference type="NCBI Taxonomy" id="2027860"/>
    <lineage>
        <taxon>Bacteria</taxon>
        <taxon>Pseudomonadati</taxon>
        <taxon>Bacteroidota</taxon>
        <taxon>Sphingobacteriia</taxon>
        <taxon>Sphingobacteriales</taxon>
        <taxon>Sphingobacteriaceae</taxon>
        <taxon>Mucilaginibacter</taxon>
    </lineage>
</organism>
<sequence length="370" mass="41408">MNSVKERLQSLDVFRGLTIAAMIIVNTPGDHDHAFALLKHSEWNGCTPTDLVFPCFIFMMGISIVFALQSKKDYPEKHSDIILKALKRMVLLILIGWGIQLVYNFSFSTLRFPGVLPRLGVVYFLSTVIYLYIPQKRWKYVFGGILIGYYIVVCLIPLQGSYAVTPTHNIAAVIDRFFLSEKHLAKFAYTDPCGIVGTLPAVCSAMVSLYAGAILKELKLSAKNKFGSLAVMGCLFTIAGLLFSLLFPLNKPLWSSSYVLYAGGICMVAFALCYLLIDIKKIKMPYWIFTVFGINAIASYVLSEVLPEPFGLIHITTAQGRISGMHIINDLVFKNIVGPQWASFITAIIFTLIVWLPMLIFYKKKIIVKI</sequence>
<dbReference type="Proteomes" id="UP000251402">
    <property type="component" value="Chromosome"/>
</dbReference>
<dbReference type="KEGG" id="mrub:DEO27_009105"/>
<gene>
    <name evidence="3" type="ORF">DEO27_009105</name>
</gene>
<dbReference type="PANTHER" id="PTHR31061">
    <property type="entry name" value="LD22376P"/>
    <property type="match status" value="1"/>
</dbReference>
<feature type="transmembrane region" description="Helical" evidence="1">
    <location>
        <begin position="51"/>
        <end position="68"/>
    </location>
</feature>
<feature type="transmembrane region" description="Helical" evidence="1">
    <location>
        <begin position="89"/>
        <end position="109"/>
    </location>
</feature>
<feature type="transmembrane region" description="Helical" evidence="1">
    <location>
        <begin position="341"/>
        <end position="362"/>
    </location>
</feature>
<dbReference type="EMBL" id="CP043450">
    <property type="protein sequence ID" value="QEM10176.1"/>
    <property type="molecule type" value="Genomic_DNA"/>
</dbReference>
<feature type="transmembrane region" description="Helical" evidence="1">
    <location>
        <begin position="194"/>
        <end position="214"/>
    </location>
</feature>